<organism evidence="3 4">
    <name type="scientific">Aegilops tauschii subsp. strangulata</name>
    <name type="common">Goatgrass</name>
    <dbReference type="NCBI Taxonomy" id="200361"/>
    <lineage>
        <taxon>Eukaryota</taxon>
        <taxon>Viridiplantae</taxon>
        <taxon>Streptophyta</taxon>
        <taxon>Embryophyta</taxon>
        <taxon>Tracheophyta</taxon>
        <taxon>Spermatophyta</taxon>
        <taxon>Magnoliopsida</taxon>
        <taxon>Liliopsida</taxon>
        <taxon>Poales</taxon>
        <taxon>Poaceae</taxon>
        <taxon>BOP clade</taxon>
        <taxon>Pooideae</taxon>
        <taxon>Triticodae</taxon>
        <taxon>Triticeae</taxon>
        <taxon>Triticinae</taxon>
        <taxon>Aegilops</taxon>
    </lineage>
</organism>
<reference evidence="3" key="3">
    <citation type="journal article" date="2017" name="Nature">
        <title>Genome sequence of the progenitor of the wheat D genome Aegilops tauschii.</title>
        <authorList>
            <person name="Luo M.C."/>
            <person name="Gu Y.Q."/>
            <person name="Puiu D."/>
            <person name="Wang H."/>
            <person name="Twardziok S.O."/>
            <person name="Deal K.R."/>
            <person name="Huo N."/>
            <person name="Zhu T."/>
            <person name="Wang L."/>
            <person name="Wang Y."/>
            <person name="McGuire P.E."/>
            <person name="Liu S."/>
            <person name="Long H."/>
            <person name="Ramasamy R.K."/>
            <person name="Rodriguez J.C."/>
            <person name="Van S.L."/>
            <person name="Yuan L."/>
            <person name="Wang Z."/>
            <person name="Xia Z."/>
            <person name="Xiao L."/>
            <person name="Anderson O.D."/>
            <person name="Ouyang S."/>
            <person name="Liang Y."/>
            <person name="Zimin A.V."/>
            <person name="Pertea G."/>
            <person name="Qi P."/>
            <person name="Bennetzen J.L."/>
            <person name="Dai X."/>
            <person name="Dawson M.W."/>
            <person name="Muller H.G."/>
            <person name="Kugler K."/>
            <person name="Rivarola-Duarte L."/>
            <person name="Spannagl M."/>
            <person name="Mayer K.F.X."/>
            <person name="Lu F.H."/>
            <person name="Bevan M.W."/>
            <person name="Leroy P."/>
            <person name="Li P."/>
            <person name="You F.M."/>
            <person name="Sun Q."/>
            <person name="Liu Z."/>
            <person name="Lyons E."/>
            <person name="Wicker T."/>
            <person name="Salzberg S.L."/>
            <person name="Devos K.M."/>
            <person name="Dvorak J."/>
        </authorList>
    </citation>
    <scope>NUCLEOTIDE SEQUENCE [LARGE SCALE GENOMIC DNA]</scope>
    <source>
        <strain evidence="3">cv. AL8/78</strain>
    </source>
</reference>
<proteinExistence type="predicted"/>
<feature type="compositionally biased region" description="Polar residues" evidence="1">
    <location>
        <begin position="56"/>
        <end position="68"/>
    </location>
</feature>
<evidence type="ECO:0000259" key="2">
    <source>
        <dbReference type="Pfam" id="PF15787"/>
    </source>
</evidence>
<dbReference type="PANTHER" id="PTHR13743">
    <property type="entry name" value="BEIGE/BEACH-RELATED"/>
    <property type="match status" value="1"/>
</dbReference>
<evidence type="ECO:0000313" key="3">
    <source>
        <dbReference type="EnsemblPlants" id="AET6Gv20642000.12"/>
    </source>
</evidence>
<feature type="compositionally biased region" description="Basic and acidic residues" evidence="1">
    <location>
        <begin position="87"/>
        <end position="97"/>
    </location>
</feature>
<accession>A0A453P865</accession>
<feature type="compositionally biased region" description="Polar residues" evidence="1">
    <location>
        <begin position="75"/>
        <end position="86"/>
    </location>
</feature>
<feature type="domain" description="DUF4704" evidence="2">
    <location>
        <begin position="211"/>
        <end position="347"/>
    </location>
</feature>
<dbReference type="InterPro" id="IPR050865">
    <property type="entry name" value="BEACH_Domain"/>
</dbReference>
<name>A0A453P865_AEGTS</name>
<protein>
    <recommendedName>
        <fullName evidence="2">DUF4704 domain-containing protein</fullName>
    </recommendedName>
</protein>
<dbReference type="PANTHER" id="PTHR13743:SF121">
    <property type="entry name" value="OS02G0663300 PROTEIN"/>
    <property type="match status" value="1"/>
</dbReference>
<dbReference type="EnsemblPlants" id="AET6Gv20642000.12">
    <property type="protein sequence ID" value="AET6Gv20642000.12"/>
    <property type="gene ID" value="AET6Gv20642000"/>
</dbReference>
<reference evidence="3" key="5">
    <citation type="journal article" date="2021" name="G3 (Bethesda)">
        <title>Aegilops tauschii genome assembly Aet v5.0 features greater sequence contiguity and improved annotation.</title>
        <authorList>
            <person name="Wang L."/>
            <person name="Zhu T."/>
            <person name="Rodriguez J.C."/>
            <person name="Deal K.R."/>
            <person name="Dubcovsky J."/>
            <person name="McGuire P.E."/>
            <person name="Lux T."/>
            <person name="Spannagl M."/>
            <person name="Mayer K.F.X."/>
            <person name="Baldrich P."/>
            <person name="Meyers B.C."/>
            <person name="Huo N."/>
            <person name="Gu Y.Q."/>
            <person name="Zhou H."/>
            <person name="Devos K.M."/>
            <person name="Bennetzen J.L."/>
            <person name="Unver T."/>
            <person name="Budak H."/>
            <person name="Gulick P.J."/>
            <person name="Galiba G."/>
            <person name="Kalapos B."/>
            <person name="Nelson D.R."/>
            <person name="Li P."/>
            <person name="You F.M."/>
            <person name="Luo M.C."/>
            <person name="Dvorak J."/>
        </authorList>
    </citation>
    <scope>NUCLEOTIDE SEQUENCE [LARGE SCALE GENOMIC DNA]</scope>
    <source>
        <strain evidence="3">cv. AL8/78</strain>
    </source>
</reference>
<evidence type="ECO:0000256" key="1">
    <source>
        <dbReference type="SAM" id="MobiDB-lite"/>
    </source>
</evidence>
<reference evidence="4" key="1">
    <citation type="journal article" date="2014" name="Science">
        <title>Ancient hybridizations among the ancestral genomes of bread wheat.</title>
        <authorList>
            <consortium name="International Wheat Genome Sequencing Consortium,"/>
            <person name="Marcussen T."/>
            <person name="Sandve S.R."/>
            <person name="Heier L."/>
            <person name="Spannagl M."/>
            <person name="Pfeifer M."/>
            <person name="Jakobsen K.S."/>
            <person name="Wulff B.B."/>
            <person name="Steuernagel B."/>
            <person name="Mayer K.F."/>
            <person name="Olsen O.A."/>
        </authorList>
    </citation>
    <scope>NUCLEOTIDE SEQUENCE [LARGE SCALE GENOMIC DNA]</scope>
    <source>
        <strain evidence="4">cv. AL8/78</strain>
    </source>
</reference>
<keyword evidence="4" id="KW-1185">Reference proteome</keyword>
<reference evidence="3" key="4">
    <citation type="submission" date="2019-03" db="UniProtKB">
        <authorList>
            <consortium name="EnsemblPlants"/>
        </authorList>
    </citation>
    <scope>IDENTIFICATION</scope>
</reference>
<dbReference type="InterPro" id="IPR031570">
    <property type="entry name" value="NBEA/BDCP_DUF4704"/>
</dbReference>
<reference evidence="4" key="2">
    <citation type="journal article" date="2017" name="Nat. Plants">
        <title>The Aegilops tauschii genome reveals multiple impacts of transposons.</title>
        <authorList>
            <person name="Zhao G."/>
            <person name="Zou C."/>
            <person name="Li K."/>
            <person name="Wang K."/>
            <person name="Li T."/>
            <person name="Gao L."/>
            <person name="Zhang X."/>
            <person name="Wang H."/>
            <person name="Yang Z."/>
            <person name="Liu X."/>
            <person name="Jiang W."/>
            <person name="Mao L."/>
            <person name="Kong X."/>
            <person name="Jiao Y."/>
            <person name="Jia J."/>
        </authorList>
    </citation>
    <scope>NUCLEOTIDE SEQUENCE [LARGE SCALE GENOMIC DNA]</scope>
    <source>
        <strain evidence="4">cv. AL8/78</strain>
    </source>
</reference>
<dbReference type="Proteomes" id="UP000015105">
    <property type="component" value="Chromosome 6D"/>
</dbReference>
<dbReference type="Pfam" id="PF15787">
    <property type="entry name" value="DUF4704"/>
    <property type="match status" value="1"/>
</dbReference>
<dbReference type="AlphaFoldDB" id="A0A453P865"/>
<evidence type="ECO:0000313" key="4">
    <source>
        <dbReference type="Proteomes" id="UP000015105"/>
    </source>
</evidence>
<dbReference type="Gramene" id="AET6Gv20642000.12">
    <property type="protein sequence ID" value="AET6Gv20642000.12"/>
    <property type="gene ID" value="AET6Gv20642000"/>
</dbReference>
<feature type="region of interest" description="Disordered" evidence="1">
    <location>
        <begin position="54"/>
        <end position="103"/>
    </location>
</feature>
<sequence length="484" mass="53558">RLIVHPNSTRAHMYAQSFISRGGVEALLVLLQREAKSGNNNTFNNCDVPQNAAKWNGSSQSKSTNSRSLLKPASSEANCNRETPSVDSHESPSHDGNSEPVSTSKWRLLKNQFLKNRSGMDLPSITDNVQNNVYNIDNGDGVLVGIVHILGALVASGHLKFASLIAKPKLPSGFLTTANGEGNTMFEDRVSLLLFALQKAFQAAPRRLMTRNVYRSLISAVINISSANDNLNLYDSDYRFQHIPLLLVLLRSLPYASRAFQARTLQDLLFLVCSHPENRSTMTSIAEWPDWILEVMISNHEMGDNKDSDGVSIYELEDVIHKFLLIMLEHSMWQKDGWKDVEATIHCAEWLSMAGGFSMGDQRIRREEALPIFKRRLLGSLLDFSAQELRVQSEGITAAASDVEVETREPKIQAEKAADLLVVLAENAVVLMMLVEDHLRSRSQQFFTSCLIDSALSPLSMASSAASRSLSRTGSEPLEAGGSR</sequence>